<gene>
    <name evidence="2" type="ORF">ITP53_38720</name>
</gene>
<dbReference type="RefSeq" id="WP_195900439.1">
    <property type="nucleotide sequence ID" value="NZ_JADOGI010000165.1"/>
</dbReference>
<dbReference type="Proteomes" id="UP000605361">
    <property type="component" value="Unassembled WGS sequence"/>
</dbReference>
<reference evidence="2" key="1">
    <citation type="submission" date="2020-11" db="EMBL/GenBank/DDBJ databases">
        <title>Whole-genome analyses of Nonomuraea sp. K274.</title>
        <authorList>
            <person name="Veyisoglu A."/>
        </authorList>
    </citation>
    <scope>NUCLEOTIDE SEQUENCE</scope>
    <source>
        <strain evidence="2">K274</strain>
    </source>
</reference>
<protein>
    <submittedName>
        <fullName evidence="2">YdeI/OmpD-associated family protein</fullName>
    </submittedName>
</protein>
<proteinExistence type="predicted"/>
<evidence type="ECO:0000313" key="3">
    <source>
        <dbReference type="Proteomes" id="UP000605361"/>
    </source>
</evidence>
<evidence type="ECO:0000256" key="1">
    <source>
        <dbReference type="SAM" id="MobiDB-lite"/>
    </source>
</evidence>
<dbReference type="EMBL" id="JADOGI010000165">
    <property type="protein sequence ID" value="MBF8191531.1"/>
    <property type="molecule type" value="Genomic_DNA"/>
</dbReference>
<keyword evidence="3" id="KW-1185">Reference proteome</keyword>
<comment type="caution">
    <text evidence="2">The sequence shown here is derived from an EMBL/GenBank/DDBJ whole genome shotgun (WGS) entry which is preliminary data.</text>
</comment>
<organism evidence="2 3">
    <name type="scientific">Nonomuraea cypriaca</name>
    <dbReference type="NCBI Taxonomy" id="1187855"/>
    <lineage>
        <taxon>Bacteria</taxon>
        <taxon>Bacillati</taxon>
        <taxon>Actinomycetota</taxon>
        <taxon>Actinomycetes</taxon>
        <taxon>Streptosporangiales</taxon>
        <taxon>Streptosporangiaceae</taxon>
        <taxon>Nonomuraea</taxon>
    </lineage>
</organism>
<evidence type="ECO:0000313" key="2">
    <source>
        <dbReference type="EMBL" id="MBF8191531.1"/>
    </source>
</evidence>
<feature type="region of interest" description="Disordered" evidence="1">
    <location>
        <begin position="180"/>
        <end position="201"/>
    </location>
</feature>
<accession>A0A931AF21</accession>
<dbReference type="Pfam" id="PF13376">
    <property type="entry name" value="OmdA"/>
    <property type="match status" value="1"/>
</dbReference>
<sequence length="201" mass="21543">MTDDALRCATAEEFAAWMEAHHSAAGEVWLALPKKGTGVASVTRSEALDVALCYGWIDGKAFSGGVPDGWWAQRFSPRRARSPWSKINCARVEELIATGRMRPAGLEQVEQAKADGRWAAAYAPPSTAEVPPELQAALDASPAAATAFAALSKSSRYQILLTLQKAKKAETRARRIAGYVERLEAGEPPHGPARSRTTSPG</sequence>
<name>A0A931AF21_9ACTN</name>
<dbReference type="AlphaFoldDB" id="A0A931AF21"/>